<dbReference type="OrthoDB" id="3060478at2759"/>
<keyword evidence="4" id="KW-1185">Reference proteome</keyword>
<evidence type="ECO:0000313" key="4">
    <source>
        <dbReference type="Proteomes" id="UP000027265"/>
    </source>
</evidence>
<evidence type="ECO:0000259" key="2">
    <source>
        <dbReference type="Pfam" id="PF20411"/>
    </source>
</evidence>
<sequence length="451" mass="51098">MEAISDDPQLAAQMLQLLGQELIAVKRKLQEYQQGSRSRSHTADGEIHALQHDDVVLKQVTDLSTENSRLKAELDSLREQIDVKSDVEVVRLRQTLAESDNSVTALSEQTTELEAQLRSLRGKIKRQDALILDKEEALQSLRDENERLQASVLEKAENERSLSASEARLRAKLSSSREKKDRMEEGMQTALQSLRDLEEQFRVVNEERDAVLAENTMPSICLENAQFMVNLPVCPDRPNHEELRPCFPGHGTSPKSYLKADADGMCPGGWVFLPEQTVWCYPSNSTITPVQHALLVESPHRYQYDEGLKKFSWKTRVTIQNLVGQTKDLFFTRQANTYYAGTYTFLELPNMGQKECQRLDKGVHGYLIGRTIPQRASVPPLIASLIEEMYQLGIIHPVCVGMQCVGFNQELYTKLLNDMPKSLKRKTPVPIPIPHNPRAPPGKRRKKSDAK</sequence>
<feature type="domain" description="DUF6697" evidence="2">
    <location>
        <begin position="315"/>
        <end position="416"/>
    </location>
</feature>
<gene>
    <name evidence="3" type="ORF">JAAARDRAFT_42934</name>
</gene>
<name>A0A067PFY0_9AGAM</name>
<accession>A0A067PFY0</accession>
<dbReference type="AlphaFoldDB" id="A0A067PFY0"/>
<feature type="compositionally biased region" description="Basic residues" evidence="1">
    <location>
        <begin position="441"/>
        <end position="451"/>
    </location>
</feature>
<evidence type="ECO:0000313" key="3">
    <source>
        <dbReference type="EMBL" id="KDQ49371.1"/>
    </source>
</evidence>
<protein>
    <recommendedName>
        <fullName evidence="2">DUF6697 domain-containing protein</fullName>
    </recommendedName>
</protein>
<dbReference type="Proteomes" id="UP000027265">
    <property type="component" value="Unassembled WGS sequence"/>
</dbReference>
<dbReference type="Pfam" id="PF20411">
    <property type="entry name" value="DUF6697"/>
    <property type="match status" value="1"/>
</dbReference>
<proteinExistence type="predicted"/>
<feature type="region of interest" description="Disordered" evidence="1">
    <location>
        <begin position="426"/>
        <end position="451"/>
    </location>
</feature>
<dbReference type="HOGENOM" id="CLU_606991_0_0_1"/>
<dbReference type="InParanoid" id="A0A067PFY0"/>
<feature type="compositionally biased region" description="Basic and acidic residues" evidence="1">
    <location>
        <begin position="175"/>
        <end position="184"/>
    </location>
</feature>
<evidence type="ECO:0000256" key="1">
    <source>
        <dbReference type="SAM" id="MobiDB-lite"/>
    </source>
</evidence>
<feature type="region of interest" description="Disordered" evidence="1">
    <location>
        <begin position="157"/>
        <end position="184"/>
    </location>
</feature>
<dbReference type="EMBL" id="KL197787">
    <property type="protein sequence ID" value="KDQ49371.1"/>
    <property type="molecule type" value="Genomic_DNA"/>
</dbReference>
<dbReference type="InterPro" id="IPR046520">
    <property type="entry name" value="DUF6697"/>
</dbReference>
<organism evidence="3 4">
    <name type="scientific">Jaapia argillacea MUCL 33604</name>
    <dbReference type="NCBI Taxonomy" id="933084"/>
    <lineage>
        <taxon>Eukaryota</taxon>
        <taxon>Fungi</taxon>
        <taxon>Dikarya</taxon>
        <taxon>Basidiomycota</taxon>
        <taxon>Agaricomycotina</taxon>
        <taxon>Agaricomycetes</taxon>
        <taxon>Agaricomycetidae</taxon>
        <taxon>Jaapiales</taxon>
        <taxon>Jaapiaceae</taxon>
        <taxon>Jaapia</taxon>
    </lineage>
</organism>
<feature type="compositionally biased region" description="Pro residues" evidence="1">
    <location>
        <begin position="429"/>
        <end position="440"/>
    </location>
</feature>
<reference evidence="4" key="1">
    <citation type="journal article" date="2014" name="Proc. Natl. Acad. Sci. U.S.A.">
        <title>Extensive sampling of basidiomycete genomes demonstrates inadequacy of the white-rot/brown-rot paradigm for wood decay fungi.</title>
        <authorList>
            <person name="Riley R."/>
            <person name="Salamov A.A."/>
            <person name="Brown D.W."/>
            <person name="Nagy L.G."/>
            <person name="Floudas D."/>
            <person name="Held B.W."/>
            <person name="Levasseur A."/>
            <person name="Lombard V."/>
            <person name="Morin E."/>
            <person name="Otillar R."/>
            <person name="Lindquist E.A."/>
            <person name="Sun H."/>
            <person name="LaButti K.M."/>
            <person name="Schmutz J."/>
            <person name="Jabbour D."/>
            <person name="Luo H."/>
            <person name="Baker S.E."/>
            <person name="Pisabarro A.G."/>
            <person name="Walton J.D."/>
            <person name="Blanchette R.A."/>
            <person name="Henrissat B."/>
            <person name="Martin F."/>
            <person name="Cullen D."/>
            <person name="Hibbett D.S."/>
            <person name="Grigoriev I.V."/>
        </authorList>
    </citation>
    <scope>NUCLEOTIDE SEQUENCE [LARGE SCALE GENOMIC DNA]</scope>
    <source>
        <strain evidence="4">MUCL 33604</strain>
    </source>
</reference>